<reference evidence="2 3" key="1">
    <citation type="journal article" date="2014" name="Agronomy (Basel)">
        <title>A Draft Genome Sequence for Ensete ventricosum, the Drought-Tolerant Tree Against Hunger.</title>
        <authorList>
            <person name="Harrison J."/>
            <person name="Moore K.A."/>
            <person name="Paszkiewicz K."/>
            <person name="Jones T."/>
            <person name="Grant M."/>
            <person name="Ambacheew D."/>
            <person name="Muzemil S."/>
            <person name="Studholme D.J."/>
        </authorList>
    </citation>
    <scope>NUCLEOTIDE SEQUENCE [LARGE SCALE GENOMIC DNA]</scope>
</reference>
<evidence type="ECO:0000313" key="3">
    <source>
        <dbReference type="Proteomes" id="UP000287651"/>
    </source>
</evidence>
<gene>
    <name evidence="2" type="ORF">B296_00058681</name>
</gene>
<feature type="compositionally biased region" description="Basic and acidic residues" evidence="1">
    <location>
        <begin position="41"/>
        <end position="51"/>
    </location>
</feature>
<evidence type="ECO:0000256" key="1">
    <source>
        <dbReference type="SAM" id="MobiDB-lite"/>
    </source>
</evidence>
<sequence>MGMRPSKLFWSLVEKPSTTVPEMMQRTNYFIVVEALIVRKREEQKRPRVEQPRGPTSGPSRRRIEGPNFSRPQPPMTPLNSTWTEIFHQIRGKGLLAPQNNIKTRPEERDMGRYCRFHREYDHDTEECRT</sequence>
<accession>A0A426XL61</accession>
<protein>
    <submittedName>
        <fullName evidence="2">Uncharacterized protein</fullName>
    </submittedName>
</protein>
<dbReference type="AlphaFoldDB" id="A0A426XL61"/>
<dbReference type="EMBL" id="AMZH03019585">
    <property type="protein sequence ID" value="RRT40181.1"/>
    <property type="molecule type" value="Genomic_DNA"/>
</dbReference>
<organism evidence="2 3">
    <name type="scientific">Ensete ventricosum</name>
    <name type="common">Abyssinian banana</name>
    <name type="synonym">Musa ensete</name>
    <dbReference type="NCBI Taxonomy" id="4639"/>
    <lineage>
        <taxon>Eukaryota</taxon>
        <taxon>Viridiplantae</taxon>
        <taxon>Streptophyta</taxon>
        <taxon>Embryophyta</taxon>
        <taxon>Tracheophyta</taxon>
        <taxon>Spermatophyta</taxon>
        <taxon>Magnoliopsida</taxon>
        <taxon>Liliopsida</taxon>
        <taxon>Zingiberales</taxon>
        <taxon>Musaceae</taxon>
        <taxon>Ensete</taxon>
    </lineage>
</organism>
<name>A0A426XL61_ENSVE</name>
<evidence type="ECO:0000313" key="2">
    <source>
        <dbReference type="EMBL" id="RRT40181.1"/>
    </source>
</evidence>
<feature type="region of interest" description="Disordered" evidence="1">
    <location>
        <begin position="41"/>
        <end position="80"/>
    </location>
</feature>
<comment type="caution">
    <text evidence="2">The sequence shown here is derived from an EMBL/GenBank/DDBJ whole genome shotgun (WGS) entry which is preliminary data.</text>
</comment>
<dbReference type="Proteomes" id="UP000287651">
    <property type="component" value="Unassembled WGS sequence"/>
</dbReference>
<proteinExistence type="predicted"/>